<dbReference type="OrthoDB" id="5325782at2"/>
<sequence length="82" mass="9494">MKQKIKKLAYTIPLDSDYIHDANIVVAKINVPSKKDKKQTAISISLNLNDDTKDITHPEWKVIIPKRKVKELRKALKRICKD</sequence>
<proteinExistence type="predicted"/>
<dbReference type="STRING" id="35818.HPU229336_01010"/>
<gene>
    <name evidence="2" type="ORF">HPU229334_05450</name>
    <name evidence="1" type="ORF">HPU229336_01010</name>
    <name evidence="3" type="ORF">NCTC13156_00173</name>
</gene>
<name>A0A0N0LQD1_9HELI</name>
<evidence type="ECO:0000313" key="1">
    <source>
        <dbReference type="EMBL" id="KPH50758.1"/>
    </source>
</evidence>
<organism evidence="2 5">
    <name type="scientific">Helicobacter pullorum</name>
    <dbReference type="NCBI Taxonomy" id="35818"/>
    <lineage>
        <taxon>Bacteria</taxon>
        <taxon>Pseudomonadati</taxon>
        <taxon>Campylobacterota</taxon>
        <taxon>Epsilonproteobacteria</taxon>
        <taxon>Campylobacterales</taxon>
        <taxon>Helicobacteraceae</taxon>
        <taxon>Helicobacter</taxon>
    </lineage>
</organism>
<accession>A0A0N0LQD1</accession>
<reference evidence="3 6" key="2">
    <citation type="submission" date="2018-06" db="EMBL/GenBank/DDBJ databases">
        <authorList>
            <consortium name="Pathogen Informatics"/>
            <person name="Doyle S."/>
        </authorList>
    </citation>
    <scope>NUCLEOTIDE SEQUENCE [LARGE SCALE GENOMIC DNA]</scope>
    <source>
        <strain evidence="3 6">NCTC13156</strain>
    </source>
</reference>
<dbReference type="AlphaFoldDB" id="A0A0N0LQD1"/>
<dbReference type="GeneID" id="93197207"/>
<dbReference type="EMBL" id="JNOC01000029">
    <property type="protein sequence ID" value="KPH55976.1"/>
    <property type="molecule type" value="Genomic_DNA"/>
</dbReference>
<evidence type="ECO:0000313" key="3">
    <source>
        <dbReference type="EMBL" id="STQ87361.1"/>
    </source>
</evidence>
<evidence type="ECO:0000313" key="5">
    <source>
        <dbReference type="Proteomes" id="UP000037997"/>
    </source>
</evidence>
<dbReference type="Proteomes" id="UP000037800">
    <property type="component" value="Unassembled WGS sequence"/>
</dbReference>
<protein>
    <submittedName>
        <fullName evidence="2">Uncharacterized protein</fullName>
    </submittedName>
</protein>
<dbReference type="RefSeq" id="WP_005021434.1">
    <property type="nucleotide sequence ID" value="NZ_CABKNZ010000043.1"/>
</dbReference>
<reference evidence="4 5" key="1">
    <citation type="submission" date="2014-06" db="EMBL/GenBank/DDBJ databases">
        <title>Helicobacter pullorum isolates in fresh chicken meat - phenotypic and genotypic features.</title>
        <authorList>
            <person name="Borges V."/>
            <person name="Santos A."/>
            <person name="Correia C.B."/>
            <person name="Saraiva M."/>
            <person name="Menard A."/>
            <person name="Vieira L."/>
            <person name="Sampaio D.A."/>
            <person name="Gomes J.P."/>
            <person name="Oleastro M."/>
        </authorList>
    </citation>
    <scope>NUCLEOTIDE SEQUENCE [LARGE SCALE GENOMIC DNA]</scope>
    <source>
        <strain evidence="2 5">229334/12</strain>
        <strain evidence="1 4">229336/12</strain>
    </source>
</reference>
<evidence type="ECO:0000313" key="6">
    <source>
        <dbReference type="Proteomes" id="UP000255269"/>
    </source>
</evidence>
<evidence type="ECO:0000313" key="2">
    <source>
        <dbReference type="EMBL" id="KPH55976.1"/>
    </source>
</evidence>
<dbReference type="EMBL" id="UGJF01000001">
    <property type="protein sequence ID" value="STQ87361.1"/>
    <property type="molecule type" value="Genomic_DNA"/>
</dbReference>
<evidence type="ECO:0000313" key="4">
    <source>
        <dbReference type="Proteomes" id="UP000037800"/>
    </source>
</evidence>
<dbReference type="EMBL" id="JNUR01000014">
    <property type="protein sequence ID" value="KPH50758.1"/>
    <property type="molecule type" value="Genomic_DNA"/>
</dbReference>
<dbReference type="PATRIC" id="fig|35818.10.peg.227"/>
<dbReference type="Proteomes" id="UP000255269">
    <property type="component" value="Unassembled WGS sequence"/>
</dbReference>
<dbReference type="Proteomes" id="UP000037997">
    <property type="component" value="Unassembled WGS sequence"/>
</dbReference>